<dbReference type="NCBIfam" id="TIGR00112">
    <property type="entry name" value="proC"/>
    <property type="match status" value="1"/>
</dbReference>
<dbReference type="GO" id="GO:0004735">
    <property type="term" value="F:pyrroline-5-carboxylate reductase activity"/>
    <property type="evidence" value="ECO:0007669"/>
    <property type="project" value="UniProtKB-UniRule"/>
</dbReference>
<dbReference type="EMBL" id="BMZE01000001">
    <property type="protein sequence ID" value="GHA17135.1"/>
    <property type="molecule type" value="Genomic_DNA"/>
</dbReference>
<evidence type="ECO:0000259" key="8">
    <source>
        <dbReference type="Pfam" id="PF14748"/>
    </source>
</evidence>
<evidence type="ECO:0000259" key="7">
    <source>
        <dbReference type="Pfam" id="PF03807"/>
    </source>
</evidence>
<dbReference type="Gene3D" id="1.10.3730.10">
    <property type="entry name" value="ProC C-terminal domain-like"/>
    <property type="match status" value="1"/>
</dbReference>
<keyword evidence="4" id="KW-0963">Cytoplasm</keyword>
<reference evidence="9" key="2">
    <citation type="submission" date="2020-09" db="EMBL/GenBank/DDBJ databases">
        <authorList>
            <person name="Sun Q."/>
            <person name="Kim S."/>
        </authorList>
    </citation>
    <scope>NUCLEOTIDE SEQUENCE</scope>
    <source>
        <strain evidence="9">KCTC 32437</strain>
    </source>
</reference>
<gene>
    <name evidence="4 9" type="primary">proC</name>
    <name evidence="9" type="ORF">GCM10007989_10420</name>
</gene>
<dbReference type="HAMAP" id="MF_01925">
    <property type="entry name" value="P5C_reductase"/>
    <property type="match status" value="1"/>
</dbReference>
<dbReference type="SUPFAM" id="SSF48179">
    <property type="entry name" value="6-phosphogluconate dehydrogenase C-terminal domain-like"/>
    <property type="match status" value="1"/>
</dbReference>
<dbReference type="AlphaFoldDB" id="A0A918VR67"/>
<dbReference type="InterPro" id="IPR029036">
    <property type="entry name" value="P5CR_dimer"/>
</dbReference>
<evidence type="ECO:0000256" key="1">
    <source>
        <dbReference type="ARBA" id="ARBA00005525"/>
    </source>
</evidence>
<proteinExistence type="inferred from homology"/>
<reference evidence="9" key="1">
    <citation type="journal article" date="2014" name="Int. J. Syst. Evol. Microbiol.">
        <title>Complete genome sequence of Corynebacterium casei LMG S-19264T (=DSM 44701T), isolated from a smear-ripened cheese.</title>
        <authorList>
            <consortium name="US DOE Joint Genome Institute (JGI-PGF)"/>
            <person name="Walter F."/>
            <person name="Albersmeier A."/>
            <person name="Kalinowski J."/>
            <person name="Ruckert C."/>
        </authorList>
    </citation>
    <scope>NUCLEOTIDE SEQUENCE</scope>
    <source>
        <strain evidence="9">KCTC 32437</strain>
    </source>
</reference>
<dbReference type="PIRSF" id="PIRSF000193">
    <property type="entry name" value="Pyrrol-5-carb_rd"/>
    <property type="match status" value="1"/>
</dbReference>
<dbReference type="InterPro" id="IPR028939">
    <property type="entry name" value="P5C_Rdtase_cat_N"/>
</dbReference>
<sequence>MSSTLSGVGTVVLVGAGKMGMAMAGGWLESGLQAEKLVLVDPTPGDATLAFASKHGLRIAERVDIEPSVLVLAVKPQIIQSVFEQVKPAIGEKTLVVSVVAAISIERMSAGLGTNRIVRTMPNTPAQIGKGVTGAVPGPAANAADRDIAEALLMAAGDVNWFNTESDLDLVTAVSGCGPAYVFHLVEAMAAAGERLGLPEDVSMRLARGTVIGAAALMDADRESSAALLRQNVTSPNGVTAEALKVLMRDPDGLTDLMFETAQAAKARSEELGHD</sequence>
<comment type="catalytic activity">
    <reaction evidence="4">
        <text>L-proline + NADP(+) = (S)-1-pyrroline-5-carboxylate + NADPH + 2 H(+)</text>
        <dbReference type="Rhea" id="RHEA:14109"/>
        <dbReference type="ChEBI" id="CHEBI:15378"/>
        <dbReference type="ChEBI" id="CHEBI:17388"/>
        <dbReference type="ChEBI" id="CHEBI:57783"/>
        <dbReference type="ChEBI" id="CHEBI:58349"/>
        <dbReference type="ChEBI" id="CHEBI:60039"/>
        <dbReference type="EC" id="1.5.1.2"/>
    </reaction>
</comment>
<feature type="binding site" evidence="6">
    <location>
        <begin position="73"/>
        <end position="76"/>
    </location>
    <ligand>
        <name>NADP(+)</name>
        <dbReference type="ChEBI" id="CHEBI:58349"/>
    </ligand>
</feature>
<keyword evidence="4" id="KW-0028">Amino-acid biosynthesis</keyword>
<comment type="similarity">
    <text evidence="1 4">Belongs to the pyrroline-5-carboxylate reductase family.</text>
</comment>
<keyword evidence="4" id="KW-0641">Proline biosynthesis</keyword>
<dbReference type="InterPro" id="IPR000304">
    <property type="entry name" value="Pyrroline-COOH_reductase"/>
</dbReference>
<evidence type="ECO:0000256" key="6">
    <source>
        <dbReference type="PIRSR" id="PIRSR000193-1"/>
    </source>
</evidence>
<comment type="function">
    <text evidence="4">Catalyzes the reduction of 1-pyrroline-5-carboxylate (PCA) to L-proline.</text>
</comment>
<feature type="domain" description="Pyrroline-5-carboxylate reductase catalytic N-terminal" evidence="7">
    <location>
        <begin position="11"/>
        <end position="101"/>
    </location>
</feature>
<protein>
    <recommendedName>
        <fullName evidence="4 5">Pyrroline-5-carboxylate reductase</fullName>
        <shortName evidence="4">P5C reductase</shortName>
        <shortName evidence="4">P5CR</shortName>
        <ecNumber evidence="4 5">1.5.1.2</ecNumber>
    </recommendedName>
    <alternativeName>
        <fullName evidence="4">PCA reductase</fullName>
    </alternativeName>
</protein>
<dbReference type="EC" id="1.5.1.2" evidence="4 5"/>
<dbReference type="RefSeq" id="WP_189424035.1">
    <property type="nucleotide sequence ID" value="NZ_BMZE01000001.1"/>
</dbReference>
<evidence type="ECO:0000313" key="9">
    <source>
        <dbReference type="EMBL" id="GHA17135.1"/>
    </source>
</evidence>
<evidence type="ECO:0000256" key="3">
    <source>
        <dbReference type="ARBA" id="ARBA00023002"/>
    </source>
</evidence>
<name>A0A918VR67_9HYPH</name>
<feature type="domain" description="Pyrroline-5-carboxylate reductase dimerisation" evidence="8">
    <location>
        <begin position="165"/>
        <end position="272"/>
    </location>
</feature>
<dbReference type="SUPFAM" id="SSF51735">
    <property type="entry name" value="NAD(P)-binding Rossmann-fold domains"/>
    <property type="match status" value="1"/>
</dbReference>
<dbReference type="Pfam" id="PF03807">
    <property type="entry name" value="F420_oxidored"/>
    <property type="match status" value="1"/>
</dbReference>
<evidence type="ECO:0000256" key="2">
    <source>
        <dbReference type="ARBA" id="ARBA00022857"/>
    </source>
</evidence>
<keyword evidence="2 4" id="KW-0521">NADP</keyword>
<dbReference type="Pfam" id="PF14748">
    <property type="entry name" value="P5CR_dimer"/>
    <property type="match status" value="1"/>
</dbReference>
<comment type="catalytic activity">
    <reaction evidence="4">
        <text>L-proline + NAD(+) = (S)-1-pyrroline-5-carboxylate + NADH + 2 H(+)</text>
        <dbReference type="Rhea" id="RHEA:14105"/>
        <dbReference type="ChEBI" id="CHEBI:15378"/>
        <dbReference type="ChEBI" id="CHEBI:17388"/>
        <dbReference type="ChEBI" id="CHEBI:57540"/>
        <dbReference type="ChEBI" id="CHEBI:57945"/>
        <dbReference type="ChEBI" id="CHEBI:60039"/>
        <dbReference type="EC" id="1.5.1.2"/>
    </reaction>
</comment>
<dbReference type="GO" id="GO:0005737">
    <property type="term" value="C:cytoplasm"/>
    <property type="evidence" value="ECO:0007669"/>
    <property type="project" value="UniProtKB-SubCell"/>
</dbReference>
<dbReference type="GO" id="GO:0055129">
    <property type="term" value="P:L-proline biosynthetic process"/>
    <property type="evidence" value="ECO:0007669"/>
    <property type="project" value="UniProtKB-UniRule"/>
</dbReference>
<dbReference type="Proteomes" id="UP000646579">
    <property type="component" value="Unassembled WGS sequence"/>
</dbReference>
<keyword evidence="3 4" id="KW-0560">Oxidoreductase</keyword>
<evidence type="ECO:0000256" key="4">
    <source>
        <dbReference type="HAMAP-Rule" id="MF_01925"/>
    </source>
</evidence>
<dbReference type="InterPro" id="IPR008927">
    <property type="entry name" value="6-PGluconate_DH-like_C_sf"/>
</dbReference>
<comment type="subcellular location">
    <subcellularLocation>
        <location evidence="4">Cytoplasm</location>
    </subcellularLocation>
</comment>
<evidence type="ECO:0000256" key="5">
    <source>
        <dbReference type="NCBIfam" id="TIGR00112"/>
    </source>
</evidence>
<comment type="pathway">
    <text evidence="4">Amino-acid biosynthesis; L-proline biosynthesis; L-proline from L-glutamate 5-semialdehyde: step 1/1.</text>
</comment>
<evidence type="ECO:0000313" key="10">
    <source>
        <dbReference type="Proteomes" id="UP000646579"/>
    </source>
</evidence>
<organism evidence="9 10">
    <name type="scientific">Devosia pacifica</name>
    <dbReference type="NCBI Taxonomy" id="1335967"/>
    <lineage>
        <taxon>Bacteria</taxon>
        <taxon>Pseudomonadati</taxon>
        <taxon>Pseudomonadota</taxon>
        <taxon>Alphaproteobacteria</taxon>
        <taxon>Hyphomicrobiales</taxon>
        <taxon>Devosiaceae</taxon>
        <taxon>Devosia</taxon>
    </lineage>
</organism>
<dbReference type="PANTHER" id="PTHR11645">
    <property type="entry name" value="PYRROLINE-5-CARBOXYLATE REDUCTASE"/>
    <property type="match status" value="1"/>
</dbReference>
<comment type="caution">
    <text evidence="9">The sequence shown here is derived from an EMBL/GenBank/DDBJ whole genome shotgun (WGS) entry which is preliminary data.</text>
</comment>
<dbReference type="PANTHER" id="PTHR11645:SF0">
    <property type="entry name" value="PYRROLINE-5-CARBOXYLATE REDUCTASE 3"/>
    <property type="match status" value="1"/>
</dbReference>
<accession>A0A918VR67</accession>
<dbReference type="InterPro" id="IPR036291">
    <property type="entry name" value="NAD(P)-bd_dom_sf"/>
</dbReference>
<dbReference type="Gene3D" id="3.40.50.720">
    <property type="entry name" value="NAD(P)-binding Rossmann-like Domain"/>
    <property type="match status" value="1"/>
</dbReference>
<keyword evidence="10" id="KW-1185">Reference proteome</keyword>
<dbReference type="FunFam" id="1.10.3730.10:FF:000001">
    <property type="entry name" value="Pyrroline-5-carboxylate reductase"/>
    <property type="match status" value="1"/>
</dbReference>